<dbReference type="KEGG" id="cbae:COR50_16670"/>
<keyword evidence="2" id="KW-1185">Reference proteome</keyword>
<gene>
    <name evidence="1" type="ORF">COR50_16670</name>
</gene>
<dbReference type="EMBL" id="CP023777">
    <property type="protein sequence ID" value="ATL48665.1"/>
    <property type="molecule type" value="Genomic_DNA"/>
</dbReference>
<accession>A0A291QXJ5</accession>
<reference evidence="1 2" key="1">
    <citation type="submission" date="2017-10" db="EMBL/GenBank/DDBJ databases">
        <title>Paenichitinophaga pekingensis gen. nov., sp. nov., isolated from activated sludge.</title>
        <authorList>
            <person name="Jin D."/>
            <person name="Kong X."/>
            <person name="Deng Y."/>
            <person name="Bai Z."/>
        </authorList>
    </citation>
    <scope>NUCLEOTIDE SEQUENCE [LARGE SCALE GENOMIC DNA]</scope>
    <source>
        <strain evidence="1 2">13</strain>
    </source>
</reference>
<proteinExistence type="predicted"/>
<evidence type="ECO:0000313" key="1">
    <source>
        <dbReference type="EMBL" id="ATL48665.1"/>
    </source>
</evidence>
<dbReference type="AlphaFoldDB" id="A0A291QXJ5"/>
<sequence length="88" mass="9722">MYDVEYRGVLAIHLPIIGVLVKRGTYAGSAQVKKMVFHFVTCFKITVEGFGFHAMKLCSPRGNLFTRISCLIPVQGIHMPARGKIALA</sequence>
<evidence type="ECO:0000313" key="2">
    <source>
        <dbReference type="Proteomes" id="UP000220133"/>
    </source>
</evidence>
<dbReference type="Proteomes" id="UP000220133">
    <property type="component" value="Chromosome"/>
</dbReference>
<organism evidence="1 2">
    <name type="scientific">Chitinophaga caeni</name>
    <dbReference type="NCBI Taxonomy" id="2029983"/>
    <lineage>
        <taxon>Bacteria</taxon>
        <taxon>Pseudomonadati</taxon>
        <taxon>Bacteroidota</taxon>
        <taxon>Chitinophagia</taxon>
        <taxon>Chitinophagales</taxon>
        <taxon>Chitinophagaceae</taxon>
        <taxon>Chitinophaga</taxon>
    </lineage>
</organism>
<name>A0A291QXJ5_9BACT</name>
<protein>
    <submittedName>
        <fullName evidence="1">Uncharacterized protein</fullName>
    </submittedName>
</protein>